<dbReference type="EMBL" id="PDHH01000001">
    <property type="protein sequence ID" value="PSM53104.1"/>
    <property type="molecule type" value="Genomic_DNA"/>
</dbReference>
<dbReference type="GO" id="GO:0002161">
    <property type="term" value="F:aminoacyl-tRNA deacylase activity"/>
    <property type="evidence" value="ECO:0007669"/>
    <property type="project" value="InterPro"/>
</dbReference>
<dbReference type="SUPFAM" id="SSF55826">
    <property type="entry name" value="YbaK/ProRS associated domain"/>
    <property type="match status" value="1"/>
</dbReference>
<proteinExistence type="predicted"/>
<sequence length="176" mass="19031">MSEQIFNKLNTLLSSENAKFRVIEHESAGTSQEVAKVRGTMLGQGAKALVCVIKGVDDPSLDTKNKSNLPKKKKLRVLAVLPADMQANLASLALELGGVKASLASPAEVSELTDCVFGSIPPFSFNEKLLLVADSNLLKRYDEIAFNAGLLDKSIVLNTKDYARIAKPKLINFATR</sequence>
<keyword evidence="3" id="KW-1185">Reference proteome</keyword>
<dbReference type="Proteomes" id="UP000240535">
    <property type="component" value="Unassembled WGS sequence"/>
</dbReference>
<dbReference type="OrthoDB" id="5524888at2"/>
<feature type="domain" description="YbaK/aminoacyl-tRNA synthetase-associated" evidence="1">
    <location>
        <begin position="25"/>
        <end position="164"/>
    </location>
</feature>
<evidence type="ECO:0000259" key="1">
    <source>
        <dbReference type="Pfam" id="PF04073"/>
    </source>
</evidence>
<accession>A0A2P8R3N4</accession>
<evidence type="ECO:0000313" key="2">
    <source>
        <dbReference type="EMBL" id="PSM53104.1"/>
    </source>
</evidence>
<name>A0A2P8R3N4_9BACT</name>
<organism evidence="2 3">
    <name type="scientific">Campylobacter blaseri</name>
    <dbReference type="NCBI Taxonomy" id="2042961"/>
    <lineage>
        <taxon>Bacteria</taxon>
        <taxon>Pseudomonadati</taxon>
        <taxon>Campylobacterota</taxon>
        <taxon>Epsilonproteobacteria</taxon>
        <taxon>Campylobacterales</taxon>
        <taxon>Campylobacteraceae</taxon>
        <taxon>Campylobacter</taxon>
    </lineage>
</organism>
<dbReference type="InterPro" id="IPR036754">
    <property type="entry name" value="YbaK/aa-tRNA-synt-asso_dom_sf"/>
</dbReference>
<protein>
    <recommendedName>
        <fullName evidence="1">YbaK/aminoacyl-tRNA synthetase-associated domain-containing protein</fullName>
    </recommendedName>
</protein>
<dbReference type="AlphaFoldDB" id="A0A2P8R3N4"/>
<dbReference type="RefSeq" id="WP_106869553.1">
    <property type="nucleotide sequence ID" value="NZ_CP053841.1"/>
</dbReference>
<dbReference type="Gene3D" id="3.90.960.10">
    <property type="entry name" value="YbaK/aminoacyl-tRNA synthetase-associated domain"/>
    <property type="match status" value="1"/>
</dbReference>
<dbReference type="PANTHER" id="PTHR30411:SF9">
    <property type="entry name" value="MULTIFUNCTIONAL SER_THR-TRNA DEACYLASE PROXP-Y"/>
    <property type="match status" value="1"/>
</dbReference>
<dbReference type="Pfam" id="PF04073">
    <property type="entry name" value="tRNA_edit"/>
    <property type="match status" value="1"/>
</dbReference>
<dbReference type="PANTHER" id="PTHR30411">
    <property type="entry name" value="CYTOPLASMIC PROTEIN"/>
    <property type="match status" value="1"/>
</dbReference>
<reference evidence="3" key="1">
    <citation type="submission" date="2017-10" db="EMBL/GenBank/DDBJ databases">
        <title>Campylobacter species from seals.</title>
        <authorList>
            <person name="Gilbert M.J."/>
            <person name="Zomer A.L."/>
            <person name="Timmerman A.J."/>
            <person name="Duim B."/>
            <person name="Wagenaar J.A."/>
        </authorList>
    </citation>
    <scope>NUCLEOTIDE SEQUENCE [LARGE SCALE GENOMIC DNA]</scope>
    <source>
        <strain evidence="3">17S00004-5</strain>
    </source>
</reference>
<gene>
    <name evidence="2" type="ORF">CQ405_00710</name>
</gene>
<evidence type="ECO:0000313" key="3">
    <source>
        <dbReference type="Proteomes" id="UP000240535"/>
    </source>
</evidence>
<dbReference type="InterPro" id="IPR007214">
    <property type="entry name" value="YbaK/aa-tRNA-synth-assoc-dom"/>
</dbReference>
<comment type="caution">
    <text evidence="2">The sequence shown here is derived from an EMBL/GenBank/DDBJ whole genome shotgun (WGS) entry which is preliminary data.</text>
</comment>